<dbReference type="EMBL" id="LGCI01000010">
    <property type="protein sequence ID" value="KOY80995.1"/>
    <property type="molecule type" value="Genomic_DNA"/>
</dbReference>
<dbReference type="PANTHER" id="PTHR10067">
    <property type="entry name" value="PHOSPHATIDYLSERINE DECARBOXYLASE"/>
    <property type="match status" value="1"/>
</dbReference>
<evidence type="ECO:0000256" key="2">
    <source>
        <dbReference type="ARBA" id="ARBA00005189"/>
    </source>
</evidence>
<dbReference type="Pfam" id="PF02666">
    <property type="entry name" value="PS_Dcarbxylase"/>
    <property type="match status" value="1"/>
</dbReference>
<evidence type="ECO:0000256" key="11">
    <source>
        <dbReference type="ARBA" id="ARBA00023317"/>
    </source>
</evidence>
<evidence type="ECO:0000256" key="3">
    <source>
        <dbReference type="ARBA" id="ARBA00012243"/>
    </source>
</evidence>
<dbReference type="GO" id="GO:0006646">
    <property type="term" value="P:phosphatidylethanolamine biosynthetic process"/>
    <property type="evidence" value="ECO:0007669"/>
    <property type="project" value="UniProtKB-UniPathway"/>
</dbReference>
<dbReference type="InterPro" id="IPR033177">
    <property type="entry name" value="PSD-B"/>
</dbReference>
<comment type="pathway">
    <text evidence="12">Phospholipid metabolism; phosphatidylethanolamine biosynthesis.</text>
</comment>
<gene>
    <name evidence="13" type="ORF">ADM90_17690</name>
</gene>
<name>A0A0N0CV14_9BACI</name>
<evidence type="ECO:0000256" key="8">
    <source>
        <dbReference type="ARBA" id="ARBA00023209"/>
    </source>
</evidence>
<reference evidence="13 14" key="1">
    <citation type="submission" date="2015-07" db="EMBL/GenBank/DDBJ databases">
        <title>Genome sequencing project for genomic taxonomy and phylogenomics of Bacillus-like bacteria.</title>
        <authorList>
            <person name="Liu B."/>
            <person name="Wang J."/>
            <person name="Zhu Y."/>
            <person name="Liu G."/>
            <person name="Chen Q."/>
            <person name="Chen Z."/>
            <person name="Che J."/>
            <person name="Ge C."/>
            <person name="Shi H."/>
            <person name="Pan Z."/>
            <person name="Liu X."/>
        </authorList>
    </citation>
    <scope>NUCLEOTIDE SEQUENCE [LARGE SCALE GENOMIC DNA]</scope>
    <source>
        <strain evidence="13 14">DSM 54</strain>
    </source>
</reference>
<comment type="caution">
    <text evidence="13">The sequence shown here is derived from an EMBL/GenBank/DDBJ whole genome shotgun (WGS) entry which is preliminary data.</text>
</comment>
<organism evidence="13 14">
    <name type="scientific">Lysinibacillus macroides</name>
    <dbReference type="NCBI Taxonomy" id="33935"/>
    <lineage>
        <taxon>Bacteria</taxon>
        <taxon>Bacillati</taxon>
        <taxon>Bacillota</taxon>
        <taxon>Bacilli</taxon>
        <taxon>Bacillales</taxon>
        <taxon>Bacillaceae</taxon>
        <taxon>Lysinibacillus</taxon>
    </lineage>
</organism>
<keyword evidence="6" id="KW-0443">Lipid metabolism</keyword>
<keyword evidence="14" id="KW-1185">Reference proteome</keyword>
<keyword evidence="10" id="KW-1208">Phospholipid metabolism</keyword>
<keyword evidence="9" id="KW-0456">Lyase</keyword>
<dbReference type="UniPathway" id="UPA00558"/>
<evidence type="ECO:0000256" key="7">
    <source>
        <dbReference type="ARBA" id="ARBA00023145"/>
    </source>
</evidence>
<sequence>MKEKLYQSLIELTNGKQSSHLLQTIAKAKWSKRIIPSYMKLYDINLEEVSKKPQQFSCLHEFFTRELLEDARPIEKNPMTYASPVDAKVESFGRIEWDMTFLVKGKPYALQDLLGNTERATQYIDGHFIVFYLSPADYHRIHSPIDGEVVRQYTLGQKSYPVNQLGLTYGKKPISHNYRLVTELKAANNQQVAFIKVGATFVNSIVLTNTTSKWHKGQEVGYFSFGSTVVMLFEKDAIEFTDNVVQGSPIRMGEAFANML</sequence>
<keyword evidence="11" id="KW-0670">Pyruvate</keyword>
<dbReference type="EC" id="4.1.1.65" evidence="3"/>
<dbReference type="OrthoDB" id="9802030at2"/>
<protein>
    <recommendedName>
        <fullName evidence="3">phosphatidylserine decarboxylase</fullName>
        <ecNumber evidence="3">4.1.1.65</ecNumber>
    </recommendedName>
</protein>
<dbReference type="Proteomes" id="UP000037977">
    <property type="component" value="Unassembled WGS sequence"/>
</dbReference>
<evidence type="ECO:0000313" key="14">
    <source>
        <dbReference type="Proteomes" id="UP000037977"/>
    </source>
</evidence>
<evidence type="ECO:0000313" key="13">
    <source>
        <dbReference type="EMBL" id="KOY80995.1"/>
    </source>
</evidence>
<comment type="pathway">
    <text evidence="2">Lipid metabolism.</text>
</comment>
<dbReference type="GO" id="GO:0004609">
    <property type="term" value="F:phosphatidylserine decarboxylase activity"/>
    <property type="evidence" value="ECO:0007669"/>
    <property type="project" value="UniProtKB-EC"/>
</dbReference>
<dbReference type="NCBIfam" id="NF002853">
    <property type="entry name" value="PRK03140.1"/>
    <property type="match status" value="1"/>
</dbReference>
<evidence type="ECO:0000256" key="9">
    <source>
        <dbReference type="ARBA" id="ARBA00023239"/>
    </source>
</evidence>
<keyword evidence="4" id="KW-0444">Lipid biosynthesis</keyword>
<dbReference type="STRING" id="33935.ADM90_17690"/>
<comment type="cofactor">
    <cofactor evidence="1">
        <name>pyruvate</name>
        <dbReference type="ChEBI" id="CHEBI:15361"/>
    </cofactor>
</comment>
<accession>A0A0N0CV14</accession>
<dbReference type="PATRIC" id="fig|33935.3.peg.2321"/>
<dbReference type="NCBIfam" id="TIGR00163">
    <property type="entry name" value="PS_decarb"/>
    <property type="match status" value="1"/>
</dbReference>
<evidence type="ECO:0000256" key="10">
    <source>
        <dbReference type="ARBA" id="ARBA00023264"/>
    </source>
</evidence>
<dbReference type="InterPro" id="IPR003817">
    <property type="entry name" value="PS_Dcarbxylase"/>
</dbReference>
<dbReference type="AlphaFoldDB" id="A0A0N0CV14"/>
<evidence type="ECO:0000256" key="12">
    <source>
        <dbReference type="ARBA" id="ARBA00024326"/>
    </source>
</evidence>
<keyword evidence="5" id="KW-0210">Decarboxylase</keyword>
<dbReference type="RefSeq" id="WP_053996235.1">
    <property type="nucleotide sequence ID" value="NZ_CP065643.1"/>
</dbReference>
<dbReference type="PANTHER" id="PTHR10067:SF6">
    <property type="entry name" value="PHOSPHATIDYLSERINE DECARBOXYLASE PROENZYME, MITOCHONDRIAL"/>
    <property type="match status" value="1"/>
</dbReference>
<proteinExistence type="predicted"/>
<keyword evidence="8" id="KW-0594">Phospholipid biosynthesis</keyword>
<evidence type="ECO:0000256" key="1">
    <source>
        <dbReference type="ARBA" id="ARBA00001928"/>
    </source>
</evidence>
<evidence type="ECO:0000256" key="5">
    <source>
        <dbReference type="ARBA" id="ARBA00022793"/>
    </source>
</evidence>
<keyword evidence="7" id="KW-0865">Zymogen</keyword>
<evidence type="ECO:0000256" key="6">
    <source>
        <dbReference type="ARBA" id="ARBA00023098"/>
    </source>
</evidence>
<evidence type="ECO:0000256" key="4">
    <source>
        <dbReference type="ARBA" id="ARBA00022516"/>
    </source>
</evidence>